<dbReference type="Gene3D" id="1.10.1200.10">
    <property type="entry name" value="ACP-like"/>
    <property type="match status" value="1"/>
</dbReference>
<dbReference type="NCBIfam" id="TIGR01688">
    <property type="entry name" value="dltC"/>
    <property type="match status" value="1"/>
</dbReference>
<dbReference type="InterPro" id="IPR003230">
    <property type="entry name" value="DltC"/>
</dbReference>
<accession>A0AB37HZK5</accession>
<evidence type="ECO:0000256" key="5">
    <source>
        <dbReference type="HAMAP-Rule" id="MF_00565"/>
    </source>
</evidence>
<dbReference type="InterPro" id="IPR036736">
    <property type="entry name" value="ACP-like_sf"/>
</dbReference>
<dbReference type="GO" id="GO:0071555">
    <property type="term" value="P:cell wall organization"/>
    <property type="evidence" value="ECO:0007669"/>
    <property type="project" value="UniProtKB-KW"/>
</dbReference>
<evidence type="ECO:0000256" key="2">
    <source>
        <dbReference type="ARBA" id="ARBA00022490"/>
    </source>
</evidence>
<evidence type="ECO:0000256" key="4">
    <source>
        <dbReference type="ARBA" id="ARBA00023316"/>
    </source>
</evidence>
<comment type="function">
    <text evidence="5">Carrier protein involved in the D-alanylation of lipoteichoic acid (LTA). The loading of thioester-linked D-alanine onto DltC is catalyzed by D-alanine--D-alanyl carrier protein ligase DltA. The DltC-carried D-alanyl group is further transferred to cell membrane phosphatidylglycerol (PG) by forming an ester bond, probably catalyzed by DltD. D-alanylation of LTA plays an important role in modulating the properties of the cell wall in Gram-positive bacteria, influencing the net charge of the cell wall.</text>
</comment>
<dbReference type="GO" id="GO:0016874">
    <property type="term" value="F:ligase activity"/>
    <property type="evidence" value="ECO:0007669"/>
    <property type="project" value="UniProtKB-KW"/>
</dbReference>
<dbReference type="GO" id="GO:0070395">
    <property type="term" value="P:lipoteichoic acid biosynthetic process"/>
    <property type="evidence" value="ECO:0007669"/>
    <property type="project" value="UniProtKB-UniRule"/>
</dbReference>
<evidence type="ECO:0000256" key="1">
    <source>
        <dbReference type="ARBA" id="ARBA00022450"/>
    </source>
</evidence>
<dbReference type="EMBL" id="CP072385">
    <property type="protein sequence ID" value="QUC11258.1"/>
    <property type="molecule type" value="Genomic_DNA"/>
</dbReference>
<feature type="domain" description="Carrier" evidence="6">
    <location>
        <begin position="4"/>
        <end position="81"/>
    </location>
</feature>
<name>A0AB37HZK5_9ACTN</name>
<dbReference type="NCBIfam" id="NF003464">
    <property type="entry name" value="PRK05087.1"/>
    <property type="match status" value="1"/>
</dbReference>
<organism evidence="7 8">
    <name type="scientific">Arachnia propionica</name>
    <dbReference type="NCBI Taxonomy" id="1750"/>
    <lineage>
        <taxon>Bacteria</taxon>
        <taxon>Bacillati</taxon>
        <taxon>Actinomycetota</taxon>
        <taxon>Actinomycetes</taxon>
        <taxon>Propionibacteriales</taxon>
        <taxon>Propionibacteriaceae</taxon>
        <taxon>Arachnia</taxon>
    </lineage>
</organism>
<dbReference type="GO" id="GO:0036370">
    <property type="term" value="F:D-alanyl carrier activity"/>
    <property type="evidence" value="ECO:0007669"/>
    <property type="project" value="UniProtKB-UniRule"/>
</dbReference>
<dbReference type="Proteomes" id="UP000677180">
    <property type="component" value="Chromosome"/>
</dbReference>
<dbReference type="RefSeq" id="WP_197720275.1">
    <property type="nucleotide sequence ID" value="NZ_CAJZDL010000026.1"/>
</dbReference>
<comment type="PTM">
    <text evidence="5">4'-phosphopantetheine is transferred from CoA to a specific serine of apo-DCP.</text>
</comment>
<dbReference type="AlphaFoldDB" id="A0AB37HZK5"/>
<evidence type="ECO:0000256" key="3">
    <source>
        <dbReference type="ARBA" id="ARBA00022553"/>
    </source>
</evidence>
<sequence length="81" mass="8993">MSMTEVEEKVSALIVQVCDTDEVLSDPDLDLFEAGLIDSMGFVELLFGLEQEFGIQVPPTEIERDDVSTVTKILAFVNEKL</sequence>
<dbReference type="SUPFAM" id="SSF47336">
    <property type="entry name" value="ACP-like"/>
    <property type="match status" value="1"/>
</dbReference>
<protein>
    <recommendedName>
        <fullName evidence="5">D-alanyl carrier protein</fullName>
        <shortName evidence="5">DCP</shortName>
    </recommendedName>
    <alternativeName>
        <fullName evidence="5">D-alanine--poly(phosphoribitol) ligase subunit 2</fullName>
    </alternativeName>
</protein>
<dbReference type="HAMAP" id="MF_00565">
    <property type="entry name" value="DltC"/>
    <property type="match status" value="1"/>
</dbReference>
<evidence type="ECO:0000259" key="6">
    <source>
        <dbReference type="PROSITE" id="PS50075"/>
    </source>
</evidence>
<dbReference type="GeneID" id="64408366"/>
<comment type="subcellular location">
    <subcellularLocation>
        <location evidence="5">Cytoplasm</location>
    </subcellularLocation>
</comment>
<dbReference type="Pfam" id="PF00550">
    <property type="entry name" value="PP-binding"/>
    <property type="match status" value="1"/>
</dbReference>
<dbReference type="GO" id="GO:0005737">
    <property type="term" value="C:cytoplasm"/>
    <property type="evidence" value="ECO:0007669"/>
    <property type="project" value="UniProtKB-SubCell"/>
</dbReference>
<reference evidence="7" key="1">
    <citation type="submission" date="2021-03" db="EMBL/GenBank/DDBJ databases">
        <title>Human Oral Microbial Genomes.</title>
        <authorList>
            <person name="Johnston C.D."/>
            <person name="Chen T."/>
            <person name="Dewhirst F.E."/>
        </authorList>
    </citation>
    <scope>NUCLEOTIDE SEQUENCE</scope>
    <source>
        <strain evidence="7">F0714</strain>
    </source>
</reference>
<gene>
    <name evidence="5 7" type="primary">dltC</name>
    <name evidence="7" type="ORF">J5A53_00680</name>
</gene>
<keyword evidence="1 5" id="KW-0596">Phosphopantetheine</keyword>
<feature type="modified residue" description="O-(pantetheine 4'-phosphoryl)serine" evidence="5">
    <location>
        <position position="39"/>
    </location>
</feature>
<keyword evidence="3 5" id="KW-0597">Phosphoprotein</keyword>
<dbReference type="PROSITE" id="PS50075">
    <property type="entry name" value="CARRIER"/>
    <property type="match status" value="1"/>
</dbReference>
<dbReference type="InterPro" id="IPR009081">
    <property type="entry name" value="PP-bd_ACP"/>
</dbReference>
<comment type="similarity">
    <text evidence="5">Belongs to the DltC family.</text>
</comment>
<keyword evidence="4 5" id="KW-0961">Cell wall biogenesis/degradation</keyword>
<evidence type="ECO:0000313" key="7">
    <source>
        <dbReference type="EMBL" id="QUC11258.1"/>
    </source>
</evidence>
<keyword evidence="2 5" id="KW-0963">Cytoplasm</keyword>
<proteinExistence type="inferred from homology"/>
<comment type="pathway">
    <text evidence="5">Cell wall biogenesis; lipoteichoic acid biosynthesis.</text>
</comment>
<evidence type="ECO:0000313" key="8">
    <source>
        <dbReference type="Proteomes" id="UP000677180"/>
    </source>
</evidence>
<keyword evidence="7" id="KW-0436">Ligase</keyword>